<dbReference type="InterPro" id="IPR018499">
    <property type="entry name" value="Tetraspanin/Peripherin"/>
</dbReference>
<comment type="subcellular location">
    <subcellularLocation>
        <location evidence="1 6">Membrane</location>
        <topology evidence="1 6">Multi-pass membrane protein</topology>
    </subcellularLocation>
</comment>
<dbReference type="PANTHER" id="PTHR19282">
    <property type="entry name" value="TETRASPANIN"/>
    <property type="match status" value="1"/>
</dbReference>
<dbReference type="PANTHER" id="PTHR19282:SF551">
    <property type="entry name" value="RE08073P-RELATED"/>
    <property type="match status" value="1"/>
</dbReference>
<dbReference type="PIRSF" id="PIRSF002419">
    <property type="entry name" value="Tetraspanin"/>
    <property type="match status" value="1"/>
</dbReference>
<keyword evidence="5 6" id="KW-0472">Membrane</keyword>
<dbReference type="Gene3D" id="1.10.1450.10">
    <property type="entry name" value="Tetraspanin"/>
    <property type="match status" value="1"/>
</dbReference>
<protein>
    <recommendedName>
        <fullName evidence="6">Tetraspanin</fullName>
    </recommendedName>
</protein>
<dbReference type="Pfam" id="PF00335">
    <property type="entry name" value="Tetraspanin"/>
    <property type="match status" value="1"/>
</dbReference>
<dbReference type="SUPFAM" id="SSF48652">
    <property type="entry name" value="Tetraspanin"/>
    <property type="match status" value="1"/>
</dbReference>
<evidence type="ECO:0000313" key="7">
    <source>
        <dbReference type="EMBL" id="NBJ62472.1"/>
    </source>
</evidence>
<reference evidence="7" key="1">
    <citation type="submission" date="2019-10" db="EMBL/GenBank/DDBJ databases">
        <title>Short sand fly seasons in Tbilisi, Georgia, hinder development of host immunity to saliva of the visceral leishmaniasis vector Phlebotomus kandelakii.</title>
        <authorList>
            <person name="Oliveira F."/>
            <person name="Giorgobiani E."/>
            <person name="Guimaraes-Costa A.B."/>
            <person name="Abdeladhim M."/>
            <person name="Oristian J."/>
            <person name="Tskhvaradze L."/>
            <person name="Tsertsvadze N."/>
            <person name="Zakalashvili M."/>
            <person name="Valenzuela J.G."/>
            <person name="Kamhawi S."/>
        </authorList>
    </citation>
    <scope>NUCLEOTIDE SEQUENCE</scope>
    <source>
        <strain evidence="7">Wild-capture in Tbilisi</strain>
        <tissue evidence="7">Salivary glands</tissue>
    </source>
</reference>
<feature type="transmembrane region" description="Helical" evidence="6">
    <location>
        <begin position="85"/>
        <end position="107"/>
    </location>
</feature>
<dbReference type="PRINTS" id="PR00259">
    <property type="entry name" value="TMFOUR"/>
</dbReference>
<dbReference type="GO" id="GO:0005886">
    <property type="term" value="C:plasma membrane"/>
    <property type="evidence" value="ECO:0007669"/>
    <property type="project" value="TreeGrafter"/>
</dbReference>
<dbReference type="PROSITE" id="PS00421">
    <property type="entry name" value="TM4_1"/>
    <property type="match status" value="1"/>
</dbReference>
<proteinExistence type="inferred from homology"/>
<organism evidence="7">
    <name type="scientific">Phlebotomus kandelakii</name>
    <dbReference type="NCBI Taxonomy" id="1109342"/>
    <lineage>
        <taxon>Eukaryota</taxon>
        <taxon>Metazoa</taxon>
        <taxon>Ecdysozoa</taxon>
        <taxon>Arthropoda</taxon>
        <taxon>Hexapoda</taxon>
        <taxon>Insecta</taxon>
        <taxon>Pterygota</taxon>
        <taxon>Neoptera</taxon>
        <taxon>Endopterygota</taxon>
        <taxon>Diptera</taxon>
        <taxon>Nematocera</taxon>
        <taxon>Psychodoidea</taxon>
        <taxon>Psychodidae</taxon>
        <taxon>Phlebotomus</taxon>
        <taxon>Larroussius</taxon>
    </lineage>
</organism>
<evidence type="ECO:0000256" key="2">
    <source>
        <dbReference type="ARBA" id="ARBA00006840"/>
    </source>
</evidence>
<evidence type="ECO:0000256" key="5">
    <source>
        <dbReference type="ARBA" id="ARBA00023136"/>
    </source>
</evidence>
<evidence type="ECO:0000256" key="1">
    <source>
        <dbReference type="ARBA" id="ARBA00004141"/>
    </source>
</evidence>
<sequence length="269" mass="29393">MGLNGCCGVIKYLVVLVNLLFWLVGLATVVLAIWMLTDPTFLISMTQDENHYYIGLYIFLAIGALMLIVAFLGCCGAFKESQCMLVSFFCCLLVILVAEVAAGVWAFQNKQELSKMVQASVKHTVKEEYGVINSRTIAFDAIQKHFECCGAGGPHDWASSRFNTKTKDGAQILDFKISSLNPVYTIPETCCQKNVGKVVCEGSTKAGLTALINPAINSEGCVDKLVKELENNMPIVIAVFIGIITIEVLGLIFSLVLCCAIKRNDHYKA</sequence>
<dbReference type="AlphaFoldDB" id="A0A6B2EID3"/>
<feature type="transmembrane region" description="Helical" evidence="6">
    <location>
        <begin position="56"/>
        <end position="78"/>
    </location>
</feature>
<keyword evidence="4 6" id="KW-1133">Transmembrane helix</keyword>
<evidence type="ECO:0000256" key="6">
    <source>
        <dbReference type="RuleBase" id="RU361218"/>
    </source>
</evidence>
<dbReference type="InterPro" id="IPR018503">
    <property type="entry name" value="Tetraspanin_CS"/>
</dbReference>
<accession>A0A6B2EID3</accession>
<feature type="transmembrane region" description="Helical" evidence="6">
    <location>
        <begin position="235"/>
        <end position="261"/>
    </location>
</feature>
<comment type="similarity">
    <text evidence="2 6">Belongs to the tetraspanin (TM4SF) family.</text>
</comment>
<dbReference type="InterPro" id="IPR000301">
    <property type="entry name" value="Tetraspanin_animals"/>
</dbReference>
<dbReference type="EMBL" id="GIFK01004769">
    <property type="protein sequence ID" value="NBJ62472.1"/>
    <property type="molecule type" value="Transcribed_RNA"/>
</dbReference>
<keyword evidence="3 6" id="KW-0812">Transmembrane</keyword>
<name>A0A6B2EID3_9DIPT</name>
<feature type="transmembrane region" description="Helical" evidence="6">
    <location>
        <begin position="12"/>
        <end position="36"/>
    </location>
</feature>
<evidence type="ECO:0000256" key="3">
    <source>
        <dbReference type="ARBA" id="ARBA00022692"/>
    </source>
</evidence>
<dbReference type="InterPro" id="IPR008952">
    <property type="entry name" value="Tetraspanin_EC2_sf"/>
</dbReference>
<evidence type="ECO:0000256" key="4">
    <source>
        <dbReference type="ARBA" id="ARBA00022989"/>
    </source>
</evidence>